<evidence type="ECO:0000313" key="2">
    <source>
        <dbReference type="Proteomes" id="UP000502415"/>
    </source>
</evidence>
<dbReference type="AlphaFoldDB" id="A0A7Z2VY20"/>
<proteinExistence type="predicted"/>
<gene>
    <name evidence="1" type="ORF">HH212_17220</name>
</gene>
<evidence type="ECO:0000313" key="1">
    <source>
        <dbReference type="EMBL" id="QJE01553.1"/>
    </source>
</evidence>
<dbReference type="EMBL" id="CP051685">
    <property type="protein sequence ID" value="QJE01553.1"/>
    <property type="molecule type" value="Genomic_DNA"/>
</dbReference>
<dbReference type="KEGG" id="mfy:HH212_17220"/>
<reference evidence="1 2" key="1">
    <citation type="submission" date="2020-04" db="EMBL/GenBank/DDBJ databases">
        <title>Genome sequencing of novel species.</title>
        <authorList>
            <person name="Heo J."/>
            <person name="Kim S.-J."/>
            <person name="Kim J.-S."/>
            <person name="Hong S.-B."/>
            <person name="Kwon S.-W."/>
        </authorList>
    </citation>
    <scope>NUCLEOTIDE SEQUENCE [LARGE SCALE GENOMIC DNA]</scope>
    <source>
        <strain evidence="1 2">GN2-R2</strain>
    </source>
</reference>
<sequence>MPSPKQLDLDTYTWLKTHATTPFTPFESAMLDDRFRAIEHFQPPPTYNDWLAATDVKGKLFGTKSRGDRLQAVDRAYKAWIEYAGPEGIMHWRNAENLANALEKYSGVVYNMGNQVSGLSRDYRNERDNNMVMSKTRSLCRLLQRLCVDSPVSNAAKRRMDRRALLTLIANIKVEWSATSTVLLGLLGMGGSAHSLLSKSGLEENIIQIFQDKVVTYSSIGVGVVGTGVGTGVAVYKRESIQEKVAALLQEKWADFKEWMIKIFRNHFGLETASDLLEKAAKAFALVAAFALKEVAKFASGGADIYAGLRSLISDAWTRTALSLQQAELVTSEGAFALIRKGIDVGIRNRQVVAAWTIAKGVNTTVMAATASAAAGSIASLVLGAFQMIFKIVYNYIEVKRINSFIDEARMMWAKVSKAARSEPAEPVTVPEDLVPKMTTGYMPAFKATYYTAAEFLDDGKAAYLNFLHSLVESSPVMAAVVMNSDAFKSVHDVMHAATPRSTDDDVRAADHIKSLKIQAKRLYKESGFKILPNTVQLDDGDQRIFNARLNAALFVTPA</sequence>
<keyword evidence="2" id="KW-1185">Reference proteome</keyword>
<accession>A0A7Z2VY20</accession>
<protein>
    <submittedName>
        <fullName evidence="1">Uncharacterized protein</fullName>
    </submittedName>
</protein>
<name>A0A7Z2VY20_9BURK</name>
<dbReference type="Proteomes" id="UP000502415">
    <property type="component" value="Chromosome"/>
</dbReference>
<dbReference type="RefSeq" id="WP_170203587.1">
    <property type="nucleotide sequence ID" value="NZ_CP051685.1"/>
</dbReference>
<organism evidence="1 2">
    <name type="scientific">Massilia forsythiae</name>
    <dbReference type="NCBI Taxonomy" id="2728020"/>
    <lineage>
        <taxon>Bacteria</taxon>
        <taxon>Pseudomonadati</taxon>
        <taxon>Pseudomonadota</taxon>
        <taxon>Betaproteobacteria</taxon>
        <taxon>Burkholderiales</taxon>
        <taxon>Oxalobacteraceae</taxon>
        <taxon>Telluria group</taxon>
        <taxon>Massilia</taxon>
    </lineage>
</organism>